<keyword evidence="1" id="KW-0472">Membrane</keyword>
<dbReference type="AlphaFoldDB" id="A0AAD6L8W5"/>
<feature type="transmembrane region" description="Helical" evidence="1">
    <location>
        <begin position="52"/>
        <end position="75"/>
    </location>
</feature>
<keyword evidence="1" id="KW-0812">Transmembrane</keyword>
<evidence type="ECO:0000313" key="2">
    <source>
        <dbReference type="EMBL" id="KAJ6951290.1"/>
    </source>
</evidence>
<evidence type="ECO:0000256" key="1">
    <source>
        <dbReference type="SAM" id="Phobius"/>
    </source>
</evidence>
<dbReference type="EMBL" id="JAQIZT010000019">
    <property type="protein sequence ID" value="KAJ6951290.1"/>
    <property type="molecule type" value="Genomic_DNA"/>
</dbReference>
<reference evidence="2" key="1">
    <citation type="journal article" date="2023" name="Mol. Ecol. Resour.">
        <title>Chromosome-level genome assembly of a triploid poplar Populus alba 'Berolinensis'.</title>
        <authorList>
            <person name="Chen S."/>
            <person name="Yu Y."/>
            <person name="Wang X."/>
            <person name="Wang S."/>
            <person name="Zhang T."/>
            <person name="Zhou Y."/>
            <person name="He R."/>
            <person name="Meng N."/>
            <person name="Wang Y."/>
            <person name="Liu W."/>
            <person name="Liu Z."/>
            <person name="Liu J."/>
            <person name="Guo Q."/>
            <person name="Huang H."/>
            <person name="Sederoff R.R."/>
            <person name="Wang G."/>
            <person name="Qu G."/>
            <person name="Chen S."/>
        </authorList>
    </citation>
    <scope>NUCLEOTIDE SEQUENCE</scope>
    <source>
        <strain evidence="2">SC-2020</strain>
    </source>
</reference>
<protein>
    <submittedName>
        <fullName evidence="2">Uncharacterized protein</fullName>
    </submittedName>
</protein>
<keyword evidence="1" id="KW-1133">Transmembrane helix</keyword>
<comment type="caution">
    <text evidence="2">The sequence shown here is derived from an EMBL/GenBank/DDBJ whole genome shotgun (WGS) entry which is preliminary data.</text>
</comment>
<evidence type="ECO:0000313" key="3">
    <source>
        <dbReference type="Proteomes" id="UP001164929"/>
    </source>
</evidence>
<accession>A0AAD6L8W5</accession>
<dbReference type="Proteomes" id="UP001164929">
    <property type="component" value="Chromosome 19"/>
</dbReference>
<name>A0AAD6L8W5_9ROSI</name>
<organism evidence="2 3">
    <name type="scientific">Populus alba x Populus x berolinensis</name>
    <dbReference type="NCBI Taxonomy" id="444605"/>
    <lineage>
        <taxon>Eukaryota</taxon>
        <taxon>Viridiplantae</taxon>
        <taxon>Streptophyta</taxon>
        <taxon>Embryophyta</taxon>
        <taxon>Tracheophyta</taxon>
        <taxon>Spermatophyta</taxon>
        <taxon>Magnoliopsida</taxon>
        <taxon>eudicotyledons</taxon>
        <taxon>Gunneridae</taxon>
        <taxon>Pentapetalae</taxon>
        <taxon>rosids</taxon>
        <taxon>fabids</taxon>
        <taxon>Malpighiales</taxon>
        <taxon>Salicaceae</taxon>
        <taxon>Saliceae</taxon>
        <taxon>Populus</taxon>
    </lineage>
</organism>
<gene>
    <name evidence="2" type="ORF">NC653_040633</name>
</gene>
<keyword evidence="3" id="KW-1185">Reference proteome</keyword>
<sequence>MSLPSEYFSYLLLLVNKTDTIVHPKTLHEELITTPLARMSCINPWMLLHGQLFFLLIENIADCFHLILVICLITLDSCA</sequence>
<proteinExistence type="predicted"/>